<evidence type="ECO:0000256" key="1">
    <source>
        <dbReference type="ARBA" id="ARBA00023002"/>
    </source>
</evidence>
<dbReference type="InterPro" id="IPR001670">
    <property type="entry name" value="ADH_Fe/GldA"/>
</dbReference>
<keyword evidence="5" id="KW-1185">Reference proteome</keyword>
<evidence type="ECO:0000259" key="3">
    <source>
        <dbReference type="Pfam" id="PF25137"/>
    </source>
</evidence>
<dbReference type="Gene3D" id="1.20.1090.10">
    <property type="entry name" value="Dehydroquinate synthase-like - alpha domain"/>
    <property type="match status" value="1"/>
</dbReference>
<evidence type="ECO:0000313" key="5">
    <source>
        <dbReference type="Proteomes" id="UP000248044"/>
    </source>
</evidence>
<dbReference type="InterPro" id="IPR056798">
    <property type="entry name" value="ADH_Fe_C"/>
</dbReference>
<feature type="domain" description="Alcohol dehydrogenase iron-type/glycerol dehydrogenase GldA" evidence="2">
    <location>
        <begin position="9"/>
        <end position="139"/>
    </location>
</feature>
<dbReference type="PANTHER" id="PTHR11496">
    <property type="entry name" value="ALCOHOL DEHYDROGENASE"/>
    <property type="match status" value="1"/>
</dbReference>
<dbReference type="EMBL" id="CP029289">
    <property type="protein sequence ID" value="AWR95753.1"/>
    <property type="molecule type" value="Genomic_DNA"/>
</dbReference>
<name>A0A2U9II92_9CREN</name>
<dbReference type="GO" id="GO:0046872">
    <property type="term" value="F:metal ion binding"/>
    <property type="evidence" value="ECO:0007669"/>
    <property type="project" value="InterPro"/>
</dbReference>
<dbReference type="KEGG" id="abri:DFR85_15355"/>
<dbReference type="PANTHER" id="PTHR11496:SF83">
    <property type="entry name" value="HYDROXYACID-OXOACID TRANSHYDROGENASE, MITOCHONDRIAL"/>
    <property type="match status" value="1"/>
</dbReference>
<dbReference type="Pfam" id="PF00465">
    <property type="entry name" value="Fe-ADH"/>
    <property type="match status" value="1"/>
</dbReference>
<dbReference type="Pfam" id="PF25137">
    <property type="entry name" value="ADH_Fe_C"/>
    <property type="match status" value="1"/>
</dbReference>
<dbReference type="Gene3D" id="3.40.50.1970">
    <property type="match status" value="1"/>
</dbReference>
<dbReference type="SUPFAM" id="SSF56796">
    <property type="entry name" value="Dehydroquinate synthase-like"/>
    <property type="match status" value="1"/>
</dbReference>
<protein>
    <submittedName>
        <fullName evidence="4">Alcohol dehydrogenase</fullName>
    </submittedName>
</protein>
<evidence type="ECO:0000259" key="2">
    <source>
        <dbReference type="Pfam" id="PF00465"/>
    </source>
</evidence>
<dbReference type="OrthoDB" id="57329at2157"/>
<dbReference type="Proteomes" id="UP000248044">
    <property type="component" value="Chromosome"/>
</dbReference>
<reference evidence="4 5" key="1">
    <citation type="submission" date="2018-05" db="EMBL/GenBank/DDBJ databases">
        <title>Complete Genome Sequences of Extremely Thermoacidophilic, Metal-Mobilizing Type-Strain Members of the Archaeal Family Sulfolobaceae: Acidianus brierleyi DSM-1651T, Acidianus sulfidivorans DSM-18786T, Metallosphaera hakonensis DSM-7519T, and Metallosphaera prunae DSM-10039T.</title>
        <authorList>
            <person name="Counts J.A."/>
            <person name="Kelly R.M."/>
        </authorList>
    </citation>
    <scope>NUCLEOTIDE SEQUENCE [LARGE SCALE GENOMIC DNA]</scope>
    <source>
        <strain evidence="4 5">DSM 1651</strain>
    </source>
</reference>
<sequence>MWEIQFYNEKVLFGNKSIEKLKELEIKHPIIVTTKSLINSELILKINEYIKADKIIQGPSQHTPENELEELETLITSKSVISIGGGSVIDAVKLANPYLHIAIPTTLSGAEHTAIAGFTKEGIKVSSKVKPPDIIILDPEVIKYTPEWLLNSTAFRALDHAIEAIYSTRASPFTDALSIEGYKYMINCLEKKDLLQCQIGVWLSSLAFMYAGRGLSHVFGYIFGPAFNIPHGITSCISLPKAIEFNIEQAKGKLSLLDNDVKERIIGLMKKVNLMEKLSKYASLENALKFSTLLANLTNNSENPRKISVKDAEMFIKSLF</sequence>
<dbReference type="RefSeq" id="WP_110271631.1">
    <property type="nucleotide sequence ID" value="NZ_CP029289.2"/>
</dbReference>
<proteinExistence type="predicted"/>
<dbReference type="GO" id="GO:0004022">
    <property type="term" value="F:alcohol dehydrogenase (NAD+) activity"/>
    <property type="evidence" value="ECO:0007669"/>
    <property type="project" value="TreeGrafter"/>
</dbReference>
<dbReference type="AlphaFoldDB" id="A0A2U9II92"/>
<dbReference type="InterPro" id="IPR039697">
    <property type="entry name" value="Alcohol_dehydrogenase_Fe"/>
</dbReference>
<accession>A0A2U9II92</accession>
<evidence type="ECO:0000313" key="4">
    <source>
        <dbReference type="EMBL" id="AWR95753.1"/>
    </source>
</evidence>
<gene>
    <name evidence="4" type="ORF">DFR85_15355</name>
</gene>
<feature type="domain" description="Fe-containing alcohol dehydrogenase-like C-terminal" evidence="3">
    <location>
        <begin position="153"/>
        <end position="306"/>
    </location>
</feature>
<organism evidence="4 5">
    <name type="scientific">Acidianus brierleyi</name>
    <dbReference type="NCBI Taxonomy" id="41673"/>
    <lineage>
        <taxon>Archaea</taxon>
        <taxon>Thermoproteota</taxon>
        <taxon>Thermoprotei</taxon>
        <taxon>Sulfolobales</taxon>
        <taxon>Sulfolobaceae</taxon>
        <taxon>Acidianus</taxon>
    </lineage>
</organism>
<keyword evidence="1" id="KW-0560">Oxidoreductase</keyword>
<dbReference type="GeneID" id="36833561"/>